<accession>A0A382DPI9</accession>
<reference evidence="1" key="1">
    <citation type="submission" date="2018-05" db="EMBL/GenBank/DDBJ databases">
        <authorList>
            <person name="Lanie J.A."/>
            <person name="Ng W.-L."/>
            <person name="Kazmierczak K.M."/>
            <person name="Andrzejewski T.M."/>
            <person name="Davidsen T.M."/>
            <person name="Wayne K.J."/>
            <person name="Tettelin H."/>
            <person name="Glass J.I."/>
            <person name="Rusch D."/>
            <person name="Podicherti R."/>
            <person name="Tsui H.-C.T."/>
            <person name="Winkler M.E."/>
        </authorList>
    </citation>
    <scope>NUCLEOTIDE SEQUENCE</scope>
</reference>
<dbReference type="AlphaFoldDB" id="A0A382DPI9"/>
<gene>
    <name evidence="1" type="ORF">METZ01_LOCUS192417</name>
</gene>
<feature type="non-terminal residue" evidence="1">
    <location>
        <position position="282"/>
    </location>
</feature>
<evidence type="ECO:0008006" key="2">
    <source>
        <dbReference type="Google" id="ProtNLM"/>
    </source>
</evidence>
<organism evidence="1">
    <name type="scientific">marine metagenome</name>
    <dbReference type="NCBI Taxonomy" id="408172"/>
    <lineage>
        <taxon>unclassified sequences</taxon>
        <taxon>metagenomes</taxon>
        <taxon>ecological metagenomes</taxon>
    </lineage>
</organism>
<sequence>MTFISNVNADNTLFHTVIDASALAVGNALTGAQFTHDSGLTNPARINQFKPGTLLFSSESQFSGTFYRQIFSYRGRSLPFKFLFLHEGIHDIPDTRYALNDWNGDKFLNGNERLITDQISYFNQHRFGVMIQHLIPSEDWYIGMGYNTVIYSLAGQNGYGFTINCGIFKQVNSSFSVGLEIKNIEILPMKWTTGYQESWSPEIFIGGSITPIMENGWCKINLFFDGGIRFNERTLDDDFHLDDNSGIFRYGIELNADEKFALRIGRSGKGKQAFGFSVSTEK</sequence>
<dbReference type="EMBL" id="UINC01040125">
    <property type="protein sequence ID" value="SVB39563.1"/>
    <property type="molecule type" value="Genomic_DNA"/>
</dbReference>
<proteinExistence type="predicted"/>
<protein>
    <recommendedName>
        <fullName evidence="2">Bacterial surface antigen (D15) domain-containing protein</fullName>
    </recommendedName>
</protein>
<name>A0A382DPI9_9ZZZZ</name>
<evidence type="ECO:0000313" key="1">
    <source>
        <dbReference type="EMBL" id="SVB39563.1"/>
    </source>
</evidence>